<feature type="transmembrane region" description="Helical" evidence="1">
    <location>
        <begin position="38"/>
        <end position="59"/>
    </location>
</feature>
<proteinExistence type="predicted"/>
<feature type="non-terminal residue" evidence="2">
    <location>
        <position position="191"/>
    </location>
</feature>
<name>A0A382ZWG8_9ZZZZ</name>
<feature type="transmembrane region" description="Helical" evidence="1">
    <location>
        <begin position="108"/>
        <end position="130"/>
    </location>
</feature>
<keyword evidence="1" id="KW-1133">Transmembrane helix</keyword>
<keyword evidence="1" id="KW-0472">Membrane</keyword>
<reference evidence="2" key="1">
    <citation type="submission" date="2018-05" db="EMBL/GenBank/DDBJ databases">
        <authorList>
            <person name="Lanie J.A."/>
            <person name="Ng W.-L."/>
            <person name="Kazmierczak K.M."/>
            <person name="Andrzejewski T.M."/>
            <person name="Davidsen T.M."/>
            <person name="Wayne K.J."/>
            <person name="Tettelin H."/>
            <person name="Glass J.I."/>
            <person name="Rusch D."/>
            <person name="Podicherti R."/>
            <person name="Tsui H.-C.T."/>
            <person name="Winkler M.E."/>
        </authorList>
    </citation>
    <scope>NUCLEOTIDE SEQUENCE</scope>
</reference>
<keyword evidence="1" id="KW-0812">Transmembrane</keyword>
<evidence type="ECO:0000313" key="2">
    <source>
        <dbReference type="EMBL" id="SVD99629.1"/>
    </source>
</evidence>
<dbReference type="EMBL" id="UINC01187091">
    <property type="protein sequence ID" value="SVD99629.1"/>
    <property type="molecule type" value="Genomic_DNA"/>
</dbReference>
<feature type="transmembrane region" description="Helical" evidence="1">
    <location>
        <begin position="142"/>
        <end position="159"/>
    </location>
</feature>
<evidence type="ECO:0000256" key="1">
    <source>
        <dbReference type="SAM" id="Phobius"/>
    </source>
</evidence>
<organism evidence="2">
    <name type="scientific">marine metagenome</name>
    <dbReference type="NCBI Taxonomy" id="408172"/>
    <lineage>
        <taxon>unclassified sequences</taxon>
        <taxon>metagenomes</taxon>
        <taxon>ecological metagenomes</taxon>
    </lineage>
</organism>
<sequence length="191" mass="20489">MRQQWLYSKLRILRTMGRLGSQYEKWSESLAARGRNEVIWIGSANVISAVSILGIAIMSARQLGPSQRGEIVLVVAVAMIAAELASLGTNSVSRMEILSKGNVHIEDYLAMSLGLCVPLAVLMAFALTAFAKIGNQIDIGMVPEGVLLGVAMLLGNMLVDGCYAVRRPGAVGVREILIGVLPAIPVFVLWL</sequence>
<feature type="transmembrane region" description="Helical" evidence="1">
    <location>
        <begin position="71"/>
        <end position="88"/>
    </location>
</feature>
<protein>
    <recommendedName>
        <fullName evidence="3">Polysaccharide biosynthesis protein C-terminal domain-containing protein</fullName>
    </recommendedName>
</protein>
<gene>
    <name evidence="2" type="ORF">METZ01_LOCUS452483</name>
</gene>
<feature type="transmembrane region" description="Helical" evidence="1">
    <location>
        <begin position="171"/>
        <end position="190"/>
    </location>
</feature>
<accession>A0A382ZWG8</accession>
<dbReference type="AlphaFoldDB" id="A0A382ZWG8"/>
<evidence type="ECO:0008006" key="3">
    <source>
        <dbReference type="Google" id="ProtNLM"/>
    </source>
</evidence>